<evidence type="ECO:0000256" key="1">
    <source>
        <dbReference type="SAM" id="MobiDB-lite"/>
    </source>
</evidence>
<reference evidence="2 3" key="1">
    <citation type="journal article" date="2015" name="Stand. Genomic Sci.">
        <title>Genomic Encyclopedia of Bacterial and Archaeal Type Strains, Phase III: the genomes of soil and plant-associated and newly described type strains.</title>
        <authorList>
            <person name="Whitman W.B."/>
            <person name="Woyke T."/>
            <person name="Klenk H.P."/>
            <person name="Zhou Y."/>
            <person name="Lilburn T.G."/>
            <person name="Beck B.J."/>
            <person name="De Vos P."/>
            <person name="Vandamme P."/>
            <person name="Eisen J.A."/>
            <person name="Garrity G."/>
            <person name="Hugenholtz P."/>
            <person name="Kyrpides N.C."/>
        </authorList>
    </citation>
    <scope>NUCLEOTIDE SEQUENCE [LARGE SCALE GENOMIC DNA]</scope>
    <source>
        <strain evidence="2 3">VKM Ac-2541</strain>
    </source>
</reference>
<feature type="region of interest" description="Disordered" evidence="1">
    <location>
        <begin position="48"/>
        <end position="68"/>
    </location>
</feature>
<protein>
    <submittedName>
        <fullName evidence="2">Uncharacterized protein</fullName>
    </submittedName>
</protein>
<accession>A0A4R2IX10</accession>
<dbReference type="Proteomes" id="UP000295573">
    <property type="component" value="Unassembled WGS sequence"/>
</dbReference>
<comment type="caution">
    <text evidence="2">The sequence shown here is derived from an EMBL/GenBank/DDBJ whole genome shotgun (WGS) entry which is preliminary data.</text>
</comment>
<name>A0A4R2IX10_9ACTN</name>
<keyword evidence="3" id="KW-1185">Reference proteome</keyword>
<evidence type="ECO:0000313" key="3">
    <source>
        <dbReference type="Proteomes" id="UP000295573"/>
    </source>
</evidence>
<dbReference type="AlphaFoldDB" id="A0A4R2IX10"/>
<dbReference type="EMBL" id="SLWR01000004">
    <property type="protein sequence ID" value="TCO48409.1"/>
    <property type="molecule type" value="Genomic_DNA"/>
</dbReference>
<proteinExistence type="predicted"/>
<evidence type="ECO:0000313" key="2">
    <source>
        <dbReference type="EMBL" id="TCO48409.1"/>
    </source>
</evidence>
<gene>
    <name evidence="2" type="ORF">EV646_104227</name>
</gene>
<sequence>MTLRNVGLVVPVAGSGEGVSSLVRVLADDVRIDPEGDGGVGMAEAFRDDMDRHPGDQEQDDMYVSQIV</sequence>
<organism evidence="2 3">
    <name type="scientific">Kribbella antiqua</name>
    <dbReference type="NCBI Taxonomy" id="2512217"/>
    <lineage>
        <taxon>Bacteria</taxon>
        <taxon>Bacillati</taxon>
        <taxon>Actinomycetota</taxon>
        <taxon>Actinomycetes</taxon>
        <taxon>Propionibacteriales</taxon>
        <taxon>Kribbellaceae</taxon>
        <taxon>Kribbella</taxon>
    </lineage>
</organism>